<evidence type="ECO:0000313" key="3">
    <source>
        <dbReference type="Proteomes" id="UP000236910"/>
    </source>
</evidence>
<dbReference type="EMBL" id="PNIX01000319">
    <property type="protein sequence ID" value="PMP81399.1"/>
    <property type="molecule type" value="Genomic_DNA"/>
</dbReference>
<feature type="transmembrane region" description="Helical" evidence="1">
    <location>
        <begin position="63"/>
        <end position="83"/>
    </location>
</feature>
<name>A0A2J6X4M6_9BACT</name>
<evidence type="ECO:0000256" key="1">
    <source>
        <dbReference type="SAM" id="Phobius"/>
    </source>
</evidence>
<protein>
    <submittedName>
        <fullName evidence="2">Uncharacterized protein</fullName>
    </submittedName>
</protein>
<sequence length="96" mass="10986">MDPASIILIVLAVALVSIVVYSIVLVLTRWYFSLSPSQIAGFSLLMFLMGVMIESYLDLNNVNFFISSILIFVLVLFWMYRIFKTRTIAKQLKEVS</sequence>
<keyword evidence="1" id="KW-0812">Transmembrane</keyword>
<comment type="caution">
    <text evidence="2">The sequence shown here is derived from an EMBL/GenBank/DDBJ whole genome shotgun (WGS) entry which is preliminary data.</text>
</comment>
<feature type="transmembrane region" description="Helical" evidence="1">
    <location>
        <begin position="39"/>
        <end position="57"/>
    </location>
</feature>
<reference evidence="2 3" key="1">
    <citation type="submission" date="2018-01" db="EMBL/GenBank/DDBJ databases">
        <title>Metagenomic assembled genomes from two thermal pools in the Uzon Caldera, Kamchatka, Russia.</title>
        <authorList>
            <person name="Wilkins L."/>
            <person name="Ettinger C."/>
        </authorList>
    </citation>
    <scope>NUCLEOTIDE SEQUENCE [LARGE SCALE GENOMIC DNA]</scope>
    <source>
        <strain evidence="2">ARK-10</strain>
    </source>
</reference>
<evidence type="ECO:0000313" key="2">
    <source>
        <dbReference type="EMBL" id="PMP81399.1"/>
    </source>
</evidence>
<organism evidence="2 3">
    <name type="scientific">Caldisericum exile</name>
    <dbReference type="NCBI Taxonomy" id="693075"/>
    <lineage>
        <taxon>Bacteria</taxon>
        <taxon>Pseudomonadati</taxon>
        <taxon>Caldisericota/Cryosericota group</taxon>
        <taxon>Caldisericota</taxon>
        <taxon>Caldisericia</taxon>
        <taxon>Caldisericales</taxon>
        <taxon>Caldisericaceae</taxon>
        <taxon>Caldisericum</taxon>
    </lineage>
</organism>
<keyword evidence="1" id="KW-1133">Transmembrane helix</keyword>
<dbReference type="AlphaFoldDB" id="A0A2J6X4M6"/>
<feature type="transmembrane region" description="Helical" evidence="1">
    <location>
        <begin position="6"/>
        <end position="27"/>
    </location>
</feature>
<dbReference type="Proteomes" id="UP000236910">
    <property type="component" value="Unassembled WGS sequence"/>
</dbReference>
<keyword evidence="1" id="KW-0472">Membrane</keyword>
<proteinExistence type="predicted"/>
<accession>A0A2J6X4M6</accession>
<gene>
    <name evidence="2" type="ORF">C0175_05555</name>
</gene>